<proteinExistence type="predicted"/>
<dbReference type="Pfam" id="PF09699">
    <property type="entry name" value="Paired_CXXCH_1"/>
    <property type="match status" value="6"/>
</dbReference>
<evidence type="ECO:0000313" key="4">
    <source>
        <dbReference type="Proteomes" id="UP000324298"/>
    </source>
</evidence>
<feature type="domain" description="Doubled CXXCH motif" evidence="2">
    <location>
        <begin position="243"/>
        <end position="277"/>
    </location>
</feature>
<feature type="domain" description="Doubled CXXCH motif" evidence="2">
    <location>
        <begin position="190"/>
        <end position="229"/>
    </location>
</feature>
<evidence type="ECO:0000256" key="1">
    <source>
        <dbReference type="SAM" id="SignalP"/>
    </source>
</evidence>
<evidence type="ECO:0000313" key="3">
    <source>
        <dbReference type="EMBL" id="KAA0895323.1"/>
    </source>
</evidence>
<feature type="domain" description="Doubled CXXCH motif" evidence="2">
    <location>
        <begin position="141"/>
        <end position="180"/>
    </location>
</feature>
<keyword evidence="4" id="KW-1185">Reference proteome</keyword>
<evidence type="ECO:0000259" key="2">
    <source>
        <dbReference type="Pfam" id="PF09699"/>
    </source>
</evidence>
<dbReference type="InterPro" id="IPR036280">
    <property type="entry name" value="Multihaem_cyt_sf"/>
</dbReference>
<name>A0A5A9XRY4_9BACT</name>
<feature type="domain" description="Doubled CXXCH motif" evidence="2">
    <location>
        <begin position="95"/>
        <end position="132"/>
    </location>
</feature>
<comment type="caution">
    <text evidence="3">The sequence shown here is derived from an EMBL/GenBank/DDBJ whole genome shotgun (WGS) entry which is preliminary data.</text>
</comment>
<dbReference type="AlphaFoldDB" id="A0A5A9XRY4"/>
<dbReference type="Gene3D" id="3.90.10.10">
    <property type="entry name" value="Cytochrome C3"/>
    <property type="match status" value="2"/>
</dbReference>
<accession>A0A5A9XRY4</accession>
<dbReference type="EMBL" id="SRSD01000001">
    <property type="protein sequence ID" value="KAA0895323.1"/>
    <property type="molecule type" value="Genomic_DNA"/>
</dbReference>
<reference evidence="3 4" key="1">
    <citation type="submission" date="2019-04" db="EMBL/GenBank/DDBJ databases">
        <title>Geobacter ruber sp. nov., ferric-reducing bacteria isolated from paddy soil.</title>
        <authorList>
            <person name="Xu Z."/>
            <person name="Masuda Y."/>
            <person name="Itoh H."/>
            <person name="Senoo K."/>
        </authorList>
    </citation>
    <scope>NUCLEOTIDE SEQUENCE [LARGE SCALE GENOMIC DNA]</scope>
    <source>
        <strain evidence="3 4">Red88</strain>
    </source>
</reference>
<dbReference type="SUPFAM" id="SSF48695">
    <property type="entry name" value="Multiheme cytochromes"/>
    <property type="match status" value="2"/>
</dbReference>
<feature type="chain" id="PRO_5022962729" evidence="1">
    <location>
        <begin position="21"/>
        <end position="442"/>
    </location>
</feature>
<dbReference type="Proteomes" id="UP000324298">
    <property type="component" value="Unassembled WGS sequence"/>
</dbReference>
<dbReference type="InterPro" id="IPR010177">
    <property type="entry name" value="Paired_CXXCH_1"/>
</dbReference>
<dbReference type="PANTHER" id="PTHR39425">
    <property type="entry name" value="LIPOPROTEIN CYTOCHROME C"/>
    <property type="match status" value="1"/>
</dbReference>
<sequence length="442" mass="48990">MAVMFVAGLLLLLSAGPANDAFALSSQPAPPKASCVTTDCHGKMGTEKYVHGPVATGECTFCHKPTGKHTFETIENTGKLCAECHERLDTHKYVHAPVKQGKCFTCHDSHQSPNKYQLRAAGAELCFKCHDRSIMKGKFVHGPVAVGSCTTCHAVHQGDFPKLLRTTVNAVCFECHADKAEAFKNKKFTHAPVQKSCTACHDAHSGEYRYNFKADGSEELCLGCHKEKQTDINSATVKHKGLATEKKCLACHDPHVSDYVKQLTMQPADLCMSCHNREYGTGATRVANMKALLDGNTDFHGPIKQKDCSGCHNTHGSKNFRILRENFPPVFYAGYNPENYKLCYMCHEKSLAEDERTTKLTAFRNGDQNLHFVHVNKAVKGRTCRACHDAHATNNPRHVRDTVPFNAWKLPVGFEKTADGGRCLPGCHKQFTYDRKHAVKNQ</sequence>
<feature type="signal peptide" evidence="1">
    <location>
        <begin position="1"/>
        <end position="20"/>
    </location>
</feature>
<feature type="domain" description="Doubled CXXCH motif" evidence="2">
    <location>
        <begin position="51"/>
        <end position="88"/>
    </location>
</feature>
<dbReference type="OrthoDB" id="9783375at2"/>
<organism evidence="3 4">
    <name type="scientific">Oryzomonas rubra</name>
    <dbReference type="NCBI Taxonomy" id="2509454"/>
    <lineage>
        <taxon>Bacteria</taxon>
        <taxon>Pseudomonadati</taxon>
        <taxon>Thermodesulfobacteriota</taxon>
        <taxon>Desulfuromonadia</taxon>
        <taxon>Geobacterales</taxon>
        <taxon>Geobacteraceae</taxon>
        <taxon>Oryzomonas</taxon>
    </lineage>
</organism>
<protein>
    <submittedName>
        <fullName evidence="3">Cytochrome C</fullName>
    </submittedName>
</protein>
<feature type="domain" description="Doubled CXXCH motif" evidence="2">
    <location>
        <begin position="300"/>
        <end position="349"/>
    </location>
</feature>
<gene>
    <name evidence="3" type="ORF">ET418_02045</name>
</gene>
<dbReference type="PANTHER" id="PTHR39425:SF1">
    <property type="entry name" value="CYTOCHROME C7-LIKE DOMAIN-CONTAINING PROTEIN"/>
    <property type="match status" value="1"/>
</dbReference>
<dbReference type="NCBIfam" id="TIGR01905">
    <property type="entry name" value="paired_CXXCH_1"/>
    <property type="match status" value="6"/>
</dbReference>
<keyword evidence="1" id="KW-0732">Signal</keyword>